<keyword evidence="4 7" id="KW-1133">Transmembrane helix</keyword>
<keyword evidence="10" id="KW-1185">Reference proteome</keyword>
<evidence type="ECO:0000256" key="3">
    <source>
        <dbReference type="ARBA" id="ARBA00022692"/>
    </source>
</evidence>
<dbReference type="Gene3D" id="1.20.1250.20">
    <property type="entry name" value="MFS general substrate transporter like domains"/>
    <property type="match status" value="2"/>
</dbReference>
<organism evidence="9 10">
    <name type="scientific">Sporothrix curviconia</name>
    <dbReference type="NCBI Taxonomy" id="1260050"/>
    <lineage>
        <taxon>Eukaryota</taxon>
        <taxon>Fungi</taxon>
        <taxon>Dikarya</taxon>
        <taxon>Ascomycota</taxon>
        <taxon>Pezizomycotina</taxon>
        <taxon>Sordariomycetes</taxon>
        <taxon>Sordariomycetidae</taxon>
        <taxon>Ophiostomatales</taxon>
        <taxon>Ophiostomataceae</taxon>
        <taxon>Sporothrix</taxon>
    </lineage>
</organism>
<proteinExistence type="inferred from homology"/>
<sequence>MGSTRFSFANIAIALALSLGSITYGYDFSIISTTVGQASWYAYFGLTADATQASLYKYRNQIIATVFGIFSAGAIFGALFVGWLCDRYGRRAVLVVAAVINIIGGALQCGSVHIGMSIAARFITGFSGSMFVTLVPIYIAEVAPPATRGLLIGQHGAFFLIGYVLAAWVGAAIVANYGSSTNKAALAAGVAMLFGYIVFYSSFVDTTIYVYGAEIFPTHIRAKGMGWCLSIFFLSTLPFLESSITGFATIGWKYYLLFIILPSINVVLIKLFCPETKGLSLEEINGLFNDKLTYMDGMDGMDGEDGMDTPGPDLDASGSSTNGTDMREKTDAKIQVV</sequence>
<keyword evidence="3 7" id="KW-0812">Transmembrane</keyword>
<evidence type="ECO:0000256" key="2">
    <source>
        <dbReference type="ARBA" id="ARBA00010992"/>
    </source>
</evidence>
<dbReference type="Proteomes" id="UP001642405">
    <property type="component" value="Unassembled WGS sequence"/>
</dbReference>
<feature type="transmembrane region" description="Helical" evidence="7">
    <location>
        <begin position="122"/>
        <end position="144"/>
    </location>
</feature>
<dbReference type="PANTHER" id="PTHR48022:SF11">
    <property type="entry name" value="MONOSACCHARIDE TRANSPORTER (HXT8), PUTATIVE (AFU_ORTHOLOGUE AFUA_2G08120)-RELATED"/>
    <property type="match status" value="1"/>
</dbReference>
<reference evidence="9 10" key="1">
    <citation type="submission" date="2024-01" db="EMBL/GenBank/DDBJ databases">
        <authorList>
            <person name="Allen C."/>
            <person name="Tagirdzhanova G."/>
        </authorList>
    </citation>
    <scope>NUCLEOTIDE SEQUENCE [LARGE SCALE GENOMIC DNA]</scope>
</reference>
<comment type="caution">
    <text evidence="9">The sequence shown here is derived from an EMBL/GenBank/DDBJ whole genome shotgun (WGS) entry which is preliminary data.</text>
</comment>
<feature type="transmembrane region" description="Helical" evidence="7">
    <location>
        <begin position="92"/>
        <end position="116"/>
    </location>
</feature>
<dbReference type="SUPFAM" id="SSF103473">
    <property type="entry name" value="MFS general substrate transporter"/>
    <property type="match status" value="2"/>
</dbReference>
<evidence type="ECO:0000256" key="4">
    <source>
        <dbReference type="ARBA" id="ARBA00022989"/>
    </source>
</evidence>
<feature type="transmembrane region" description="Helical" evidence="7">
    <location>
        <begin position="184"/>
        <end position="212"/>
    </location>
</feature>
<feature type="transmembrane region" description="Helical" evidence="7">
    <location>
        <begin position="6"/>
        <end position="26"/>
    </location>
</feature>
<dbReference type="PROSITE" id="PS50850">
    <property type="entry name" value="MFS"/>
    <property type="match status" value="1"/>
</dbReference>
<comment type="similarity">
    <text evidence="2">Belongs to the major facilitator superfamily. Sugar transporter (TC 2.A.1.1) family.</text>
</comment>
<dbReference type="InterPro" id="IPR050360">
    <property type="entry name" value="MFS_Sugar_Transporters"/>
</dbReference>
<dbReference type="Pfam" id="PF00083">
    <property type="entry name" value="Sugar_tr"/>
    <property type="match status" value="1"/>
</dbReference>
<evidence type="ECO:0000256" key="7">
    <source>
        <dbReference type="SAM" id="Phobius"/>
    </source>
</evidence>
<feature type="compositionally biased region" description="Basic and acidic residues" evidence="6">
    <location>
        <begin position="325"/>
        <end position="337"/>
    </location>
</feature>
<dbReference type="InterPro" id="IPR005828">
    <property type="entry name" value="MFS_sugar_transport-like"/>
</dbReference>
<evidence type="ECO:0000313" key="9">
    <source>
        <dbReference type="EMBL" id="CAK7216525.1"/>
    </source>
</evidence>
<comment type="subcellular location">
    <subcellularLocation>
        <location evidence="1">Membrane</location>
        <topology evidence="1">Multi-pass membrane protein</topology>
    </subcellularLocation>
</comment>
<evidence type="ECO:0000313" key="10">
    <source>
        <dbReference type="Proteomes" id="UP001642405"/>
    </source>
</evidence>
<feature type="region of interest" description="Disordered" evidence="6">
    <location>
        <begin position="305"/>
        <end position="337"/>
    </location>
</feature>
<name>A0ABP0BAK3_9PEZI</name>
<feature type="transmembrane region" description="Helical" evidence="7">
    <location>
        <begin position="156"/>
        <end position="178"/>
    </location>
</feature>
<accession>A0ABP0BAK3</accession>
<gene>
    <name evidence="9" type="ORF">SCUCBS95973_002830</name>
</gene>
<evidence type="ECO:0000256" key="1">
    <source>
        <dbReference type="ARBA" id="ARBA00004141"/>
    </source>
</evidence>
<feature type="transmembrane region" description="Helical" evidence="7">
    <location>
        <begin position="252"/>
        <end position="273"/>
    </location>
</feature>
<feature type="transmembrane region" description="Helical" evidence="7">
    <location>
        <begin position="224"/>
        <end position="240"/>
    </location>
</feature>
<dbReference type="PANTHER" id="PTHR48022">
    <property type="entry name" value="PLASTIDIC GLUCOSE TRANSPORTER 4"/>
    <property type="match status" value="1"/>
</dbReference>
<evidence type="ECO:0000256" key="5">
    <source>
        <dbReference type="ARBA" id="ARBA00023136"/>
    </source>
</evidence>
<dbReference type="InterPro" id="IPR036259">
    <property type="entry name" value="MFS_trans_sf"/>
</dbReference>
<protein>
    <recommendedName>
        <fullName evidence="8">Major facilitator superfamily (MFS) profile domain-containing protein</fullName>
    </recommendedName>
</protein>
<evidence type="ECO:0000259" key="8">
    <source>
        <dbReference type="PROSITE" id="PS50850"/>
    </source>
</evidence>
<dbReference type="InterPro" id="IPR020846">
    <property type="entry name" value="MFS_dom"/>
</dbReference>
<feature type="transmembrane region" description="Helical" evidence="7">
    <location>
        <begin position="62"/>
        <end position="85"/>
    </location>
</feature>
<evidence type="ECO:0000256" key="6">
    <source>
        <dbReference type="SAM" id="MobiDB-lite"/>
    </source>
</evidence>
<dbReference type="EMBL" id="CAWUHB010000012">
    <property type="protein sequence ID" value="CAK7216525.1"/>
    <property type="molecule type" value="Genomic_DNA"/>
</dbReference>
<feature type="domain" description="Major facilitator superfamily (MFS) profile" evidence="8">
    <location>
        <begin position="13"/>
        <end position="337"/>
    </location>
</feature>
<keyword evidence="5 7" id="KW-0472">Membrane</keyword>